<accession>A0A6A6VWJ5</accession>
<proteinExistence type="predicted"/>
<protein>
    <submittedName>
        <fullName evidence="2">Uncharacterized protein</fullName>
    </submittedName>
</protein>
<organism evidence="2 3">
    <name type="scientific">Pseudovirgaria hyperparasitica</name>
    <dbReference type="NCBI Taxonomy" id="470096"/>
    <lineage>
        <taxon>Eukaryota</taxon>
        <taxon>Fungi</taxon>
        <taxon>Dikarya</taxon>
        <taxon>Ascomycota</taxon>
        <taxon>Pezizomycotina</taxon>
        <taxon>Dothideomycetes</taxon>
        <taxon>Dothideomycetes incertae sedis</taxon>
        <taxon>Acrospermales</taxon>
        <taxon>Acrospermaceae</taxon>
        <taxon>Pseudovirgaria</taxon>
    </lineage>
</organism>
<dbReference type="RefSeq" id="XP_033596617.1">
    <property type="nucleotide sequence ID" value="XM_033739321.1"/>
</dbReference>
<evidence type="ECO:0000313" key="2">
    <source>
        <dbReference type="EMBL" id="KAF2754166.1"/>
    </source>
</evidence>
<keyword evidence="1" id="KW-0472">Membrane</keyword>
<keyword evidence="1" id="KW-1133">Transmembrane helix</keyword>
<evidence type="ECO:0000256" key="1">
    <source>
        <dbReference type="SAM" id="Phobius"/>
    </source>
</evidence>
<dbReference type="EMBL" id="ML996581">
    <property type="protein sequence ID" value="KAF2754166.1"/>
    <property type="molecule type" value="Genomic_DNA"/>
</dbReference>
<sequence length="102" mass="11098">MDGRRAVPLTMTPVAFLASQPYCTYIHTRELGSCVYVCVSVDPGFNYCMSSMCMCVCGYCSVVTLSLSLSAYPECVLGLITCWLVGPWCVFVCVCVCVYCGP</sequence>
<gene>
    <name evidence="2" type="ORF">EJ05DRAFT_150927</name>
</gene>
<dbReference type="GeneID" id="54480375"/>
<dbReference type="Proteomes" id="UP000799437">
    <property type="component" value="Unassembled WGS sequence"/>
</dbReference>
<feature type="transmembrane region" description="Helical" evidence="1">
    <location>
        <begin position="78"/>
        <end position="101"/>
    </location>
</feature>
<feature type="transmembrane region" description="Helical" evidence="1">
    <location>
        <begin position="52"/>
        <end position="72"/>
    </location>
</feature>
<dbReference type="AlphaFoldDB" id="A0A6A6VWJ5"/>
<keyword evidence="1" id="KW-0812">Transmembrane</keyword>
<evidence type="ECO:0000313" key="3">
    <source>
        <dbReference type="Proteomes" id="UP000799437"/>
    </source>
</evidence>
<reference evidence="2" key="1">
    <citation type="journal article" date="2020" name="Stud. Mycol.">
        <title>101 Dothideomycetes genomes: a test case for predicting lifestyles and emergence of pathogens.</title>
        <authorList>
            <person name="Haridas S."/>
            <person name="Albert R."/>
            <person name="Binder M."/>
            <person name="Bloem J."/>
            <person name="Labutti K."/>
            <person name="Salamov A."/>
            <person name="Andreopoulos B."/>
            <person name="Baker S."/>
            <person name="Barry K."/>
            <person name="Bills G."/>
            <person name="Bluhm B."/>
            <person name="Cannon C."/>
            <person name="Castanera R."/>
            <person name="Culley D."/>
            <person name="Daum C."/>
            <person name="Ezra D."/>
            <person name="Gonzalez J."/>
            <person name="Henrissat B."/>
            <person name="Kuo A."/>
            <person name="Liang C."/>
            <person name="Lipzen A."/>
            <person name="Lutzoni F."/>
            <person name="Magnuson J."/>
            <person name="Mondo S."/>
            <person name="Nolan M."/>
            <person name="Ohm R."/>
            <person name="Pangilinan J."/>
            <person name="Park H.-J."/>
            <person name="Ramirez L."/>
            <person name="Alfaro M."/>
            <person name="Sun H."/>
            <person name="Tritt A."/>
            <person name="Yoshinaga Y."/>
            <person name="Zwiers L.-H."/>
            <person name="Turgeon B."/>
            <person name="Goodwin S."/>
            <person name="Spatafora J."/>
            <person name="Crous P."/>
            <person name="Grigoriev I."/>
        </authorList>
    </citation>
    <scope>NUCLEOTIDE SEQUENCE</scope>
    <source>
        <strain evidence="2">CBS 121739</strain>
    </source>
</reference>
<name>A0A6A6VWJ5_9PEZI</name>
<keyword evidence="3" id="KW-1185">Reference proteome</keyword>